<name>A0A1N6EJ96_9GAMM</name>
<evidence type="ECO:0000256" key="3">
    <source>
        <dbReference type="ARBA" id="ARBA00022840"/>
    </source>
</evidence>
<dbReference type="InterPro" id="IPR007831">
    <property type="entry name" value="T2SS_GspE_N"/>
</dbReference>
<dbReference type="GO" id="GO:0005524">
    <property type="term" value="F:ATP binding"/>
    <property type="evidence" value="ECO:0007669"/>
    <property type="project" value="UniProtKB-KW"/>
</dbReference>
<sequence length="566" mass="62674">MQGRGERKRLGEHLVEAGIIRPDQLQVALVEQKRTGKKLAEMLRELGFISEEQAKNVLGEVTGHSVVDPNAMLVDPELIRLIPESLARQYLVFPISFDKKRLHVAVADPDDIILLDKIKRAIGNDAIEVVPFIANPDAIRQAIEKYYGFDFVIDHILDELTHDTSAVGGVEIDGTYEHPIVRLVDSILSDAVKKGASDIHIEPEEKFARLRYRIDGVLQEIKVFHKSLFSPVTVRIKILSELDISESRHPQDGRMQLNILGREIFFRVSTLPTIHGENIVLRILDRNKGIVPLDKLGLDKHATSELQLVLARPVGIILVTGPTGSGKTTTLYSILNERNSPEINIMTLEDPVEYPSQLIRQTQINEDIGFTFGSGVRALLRQDPDIILIGEVRDQDTAEMAFRAAMTGHQVLATLHTNSAIGAITRLIDLGVTKTVLAGNIAGILAQRLVRRLCNLCKVPYEPDSMERKLLGIPDSQESIVLYAPKGCPACNGTGYSGRIAVVEILRMNKELDDLVLKEASLSDFMEVAKANGFRPLVESAINRVLSGETSLHEIARVIDLSEQIG</sequence>
<proteinExistence type="inferred from homology"/>
<dbReference type="InterPro" id="IPR027417">
    <property type="entry name" value="P-loop_NTPase"/>
</dbReference>
<dbReference type="CDD" id="cd01129">
    <property type="entry name" value="PulE-GspE-like"/>
    <property type="match status" value="1"/>
</dbReference>
<dbReference type="EMBL" id="FSRE01000002">
    <property type="protein sequence ID" value="SIN83031.1"/>
    <property type="molecule type" value="Genomic_DNA"/>
</dbReference>
<feature type="domain" description="Bacterial type II secretion system protein E" evidence="4">
    <location>
        <begin position="380"/>
        <end position="394"/>
    </location>
</feature>
<dbReference type="Pfam" id="PF00437">
    <property type="entry name" value="T2SSE"/>
    <property type="match status" value="1"/>
</dbReference>
<dbReference type="Gene3D" id="3.40.50.300">
    <property type="entry name" value="P-loop containing nucleotide triphosphate hydrolases"/>
    <property type="match status" value="1"/>
</dbReference>
<keyword evidence="6" id="KW-1185">Reference proteome</keyword>
<dbReference type="GO" id="GO:0016887">
    <property type="term" value="F:ATP hydrolysis activity"/>
    <property type="evidence" value="ECO:0007669"/>
    <property type="project" value="TreeGrafter"/>
</dbReference>
<dbReference type="Gene3D" id="3.30.300.160">
    <property type="entry name" value="Type II secretion system, protein E, N-terminal domain"/>
    <property type="match status" value="1"/>
</dbReference>
<dbReference type="OrthoDB" id="6189814at2"/>
<dbReference type="Proteomes" id="UP000198461">
    <property type="component" value="Unassembled WGS sequence"/>
</dbReference>
<dbReference type="SUPFAM" id="SSF160246">
    <property type="entry name" value="EspE N-terminal domain-like"/>
    <property type="match status" value="1"/>
</dbReference>
<dbReference type="PANTHER" id="PTHR30258:SF3">
    <property type="entry name" value="SLL1921 PROTEIN"/>
    <property type="match status" value="1"/>
</dbReference>
<evidence type="ECO:0000256" key="2">
    <source>
        <dbReference type="ARBA" id="ARBA00022741"/>
    </source>
</evidence>
<dbReference type="InterPro" id="IPR003593">
    <property type="entry name" value="AAA+_ATPase"/>
</dbReference>
<dbReference type="InterPro" id="IPR037257">
    <property type="entry name" value="T2SS_E_N_sf"/>
</dbReference>
<dbReference type="InterPro" id="IPR001482">
    <property type="entry name" value="T2SS/T4SS_dom"/>
</dbReference>
<gene>
    <name evidence="5" type="ORF">SAMN05443662_0632</name>
</gene>
<dbReference type="SMART" id="SM00382">
    <property type="entry name" value="AAA"/>
    <property type="match status" value="1"/>
</dbReference>
<keyword evidence="2" id="KW-0547">Nucleotide-binding</keyword>
<evidence type="ECO:0000256" key="1">
    <source>
        <dbReference type="ARBA" id="ARBA00006611"/>
    </source>
</evidence>
<dbReference type="GO" id="GO:0005886">
    <property type="term" value="C:plasma membrane"/>
    <property type="evidence" value="ECO:0007669"/>
    <property type="project" value="TreeGrafter"/>
</dbReference>
<evidence type="ECO:0000259" key="4">
    <source>
        <dbReference type="PROSITE" id="PS00662"/>
    </source>
</evidence>
<evidence type="ECO:0000313" key="5">
    <source>
        <dbReference type="EMBL" id="SIN83031.1"/>
    </source>
</evidence>
<dbReference type="PANTHER" id="PTHR30258">
    <property type="entry name" value="TYPE II SECRETION SYSTEM PROTEIN GSPE-RELATED"/>
    <property type="match status" value="1"/>
</dbReference>
<organism evidence="5 6">
    <name type="scientific">Sulfurivirga caldicuralii</name>
    <dbReference type="NCBI Taxonomy" id="364032"/>
    <lineage>
        <taxon>Bacteria</taxon>
        <taxon>Pseudomonadati</taxon>
        <taxon>Pseudomonadota</taxon>
        <taxon>Gammaproteobacteria</taxon>
        <taxon>Thiotrichales</taxon>
        <taxon>Piscirickettsiaceae</taxon>
        <taxon>Sulfurivirga</taxon>
    </lineage>
</organism>
<dbReference type="Gene3D" id="3.30.450.90">
    <property type="match status" value="1"/>
</dbReference>
<comment type="similarity">
    <text evidence="1">Belongs to the GSP E family.</text>
</comment>
<dbReference type="RefSeq" id="WP_074200952.1">
    <property type="nucleotide sequence ID" value="NZ_FSRE01000002.1"/>
</dbReference>
<accession>A0A1N6EJ96</accession>
<dbReference type="PROSITE" id="PS00662">
    <property type="entry name" value="T2SP_E"/>
    <property type="match status" value="1"/>
</dbReference>
<dbReference type="Pfam" id="PF05157">
    <property type="entry name" value="MshEN"/>
    <property type="match status" value="1"/>
</dbReference>
<keyword evidence="3" id="KW-0067">ATP-binding</keyword>
<reference evidence="5 6" key="1">
    <citation type="submission" date="2016-11" db="EMBL/GenBank/DDBJ databases">
        <authorList>
            <person name="Jaros S."/>
            <person name="Januszkiewicz K."/>
            <person name="Wedrychowicz H."/>
        </authorList>
    </citation>
    <scope>NUCLEOTIDE SEQUENCE [LARGE SCALE GENOMIC DNA]</scope>
    <source>
        <strain evidence="5 6">DSM 17737</strain>
    </source>
</reference>
<dbReference type="AlphaFoldDB" id="A0A1N6EJ96"/>
<evidence type="ECO:0000313" key="6">
    <source>
        <dbReference type="Proteomes" id="UP000198461"/>
    </source>
</evidence>
<dbReference type="STRING" id="364032.SAMN05443662_0632"/>
<protein>
    <submittedName>
        <fullName evidence="5">General secretion pathway protein E/type IV pilus assembly protein PilB</fullName>
    </submittedName>
</protein>
<dbReference type="SUPFAM" id="SSF52540">
    <property type="entry name" value="P-loop containing nucleoside triphosphate hydrolases"/>
    <property type="match status" value="1"/>
</dbReference>